<evidence type="ECO:0000313" key="2">
    <source>
        <dbReference type="Proteomes" id="UP000304953"/>
    </source>
</evidence>
<proteinExistence type="predicted"/>
<name>A0AC61RXG6_9FIRM</name>
<dbReference type="EMBL" id="SRYA01000017">
    <property type="protein sequence ID" value="TGY96347.1"/>
    <property type="molecule type" value="Genomic_DNA"/>
</dbReference>
<gene>
    <name evidence="1" type="ORF">E5329_09965</name>
</gene>
<reference evidence="1" key="1">
    <citation type="submission" date="2019-04" db="EMBL/GenBank/DDBJ databases">
        <title>Microbes associate with the intestines of laboratory mice.</title>
        <authorList>
            <person name="Navarre W."/>
            <person name="Wong E."/>
            <person name="Huang K."/>
            <person name="Tropini C."/>
            <person name="Ng K."/>
            <person name="Yu B."/>
        </authorList>
    </citation>
    <scope>NUCLEOTIDE SEQUENCE</scope>
    <source>
        <strain evidence="1">NM01_1-7b</strain>
    </source>
</reference>
<keyword evidence="2" id="KW-1185">Reference proteome</keyword>
<organism evidence="1 2">
    <name type="scientific">Petralouisia muris</name>
    <dbReference type="NCBI Taxonomy" id="3032872"/>
    <lineage>
        <taxon>Bacteria</taxon>
        <taxon>Bacillati</taxon>
        <taxon>Bacillota</taxon>
        <taxon>Clostridia</taxon>
        <taxon>Lachnospirales</taxon>
        <taxon>Lachnospiraceae</taxon>
        <taxon>Petralouisia</taxon>
    </lineage>
</organism>
<accession>A0AC61RXG6</accession>
<sequence length="635" mass="73969">MKKRNRKEALTAFCLTGMLYLFTASTLPMGYLTNDDHGIQNALSGFTTGTPYPYHQFINCILGYLVAFFYRVIPQIQWWYVLSVFAMLAGIYLVHRNWLILCRIEEAGKIMTYVPIAFFSFFIWPYYLSKSAFTVVPAVCSIGFFTTLLLPGKGKIRVRDILIPCVACLFASLIRYETGAVTVCYLSLCVLYYCVKKEGWNRKVMIAMLIYVAVFSTAFLGFHQYDKYVSNQLETEEFQEFNRGRIRYMDYPHLQYGEDPEFFDSIGWDSKLAMLVGNWCFLDERVTGENLLAIAEKTEDRGKELWSKEPTWLVWAKQVYGSRFFLGITILMYLTIVISLIYFTRIGEPESLFLMLHILGSIALTIYLCVQGRLPTRVYSVIVIPGIVISWFFLVKYWMHIENGRKGIGQLLLVIALLYGGTACGEFLYSPTRIAQAEWNKSYTQKINEYVLEHKENIYIHALWNYSPGDKGEIYLEDKPNNAMFFGGSNWYSDIYNKKLEQLGLSELSMRTFQKDNVYFMMDYQPYLYAWDLYTDAFFSTLMDYGVTRIDYVDRIGNLACIYKFEFDDSLKGYTGFYELGDYMFYYKDGIRQTGEFEVEGKEYFGRKTGEFVIYEGSYIFTEGALKEEEEKDGF</sequence>
<protein>
    <submittedName>
        <fullName evidence="1">Uncharacterized protein</fullName>
    </submittedName>
</protein>
<evidence type="ECO:0000313" key="1">
    <source>
        <dbReference type="EMBL" id="TGY96347.1"/>
    </source>
</evidence>
<dbReference type="Proteomes" id="UP000304953">
    <property type="component" value="Unassembled WGS sequence"/>
</dbReference>
<comment type="caution">
    <text evidence="1">The sequence shown here is derived from an EMBL/GenBank/DDBJ whole genome shotgun (WGS) entry which is preliminary data.</text>
</comment>